<dbReference type="PRINTS" id="PR00162">
    <property type="entry name" value="RIESKE"/>
</dbReference>
<dbReference type="CDD" id="cd03477">
    <property type="entry name" value="Rieske_YhfW_C"/>
    <property type="match status" value="1"/>
</dbReference>
<feature type="domain" description="Rieske" evidence="6">
    <location>
        <begin position="423"/>
        <end position="513"/>
    </location>
</feature>
<dbReference type="PANTHER" id="PTHR13847">
    <property type="entry name" value="SARCOSINE DEHYDROGENASE-RELATED"/>
    <property type="match status" value="1"/>
</dbReference>
<keyword evidence="3" id="KW-0408">Iron</keyword>
<dbReference type="Proteomes" id="UP000182762">
    <property type="component" value="Unassembled WGS sequence"/>
</dbReference>
<dbReference type="InterPro" id="IPR036922">
    <property type="entry name" value="Rieske_2Fe-2S_sf"/>
</dbReference>
<reference evidence="7 8" key="1">
    <citation type="submission" date="2016-10" db="EMBL/GenBank/DDBJ databases">
        <authorList>
            <person name="Varghese N."/>
            <person name="Submissions S."/>
        </authorList>
    </citation>
    <scope>NUCLEOTIDE SEQUENCE [LARGE SCALE GENOMIC DNA]</scope>
    <source>
        <strain evidence="7 8">DSM 13796</strain>
    </source>
</reference>
<keyword evidence="8" id="KW-1185">Reference proteome</keyword>
<dbReference type="InterPro" id="IPR005805">
    <property type="entry name" value="Rieske_Fe-S_prot_C"/>
</dbReference>
<proteinExistence type="predicted"/>
<keyword evidence="1" id="KW-0001">2Fe-2S</keyword>
<dbReference type="SUPFAM" id="SSF50022">
    <property type="entry name" value="ISP domain"/>
    <property type="match status" value="1"/>
</dbReference>
<evidence type="ECO:0000256" key="4">
    <source>
        <dbReference type="ARBA" id="ARBA00023014"/>
    </source>
</evidence>
<dbReference type="InterPro" id="IPR036188">
    <property type="entry name" value="FAD/NAD-bd_sf"/>
</dbReference>
<evidence type="ECO:0000256" key="3">
    <source>
        <dbReference type="ARBA" id="ARBA00023004"/>
    </source>
</evidence>
<accession>A0A1I5ZEA2</accession>
<keyword evidence="2" id="KW-0479">Metal-binding</keyword>
<evidence type="ECO:0000259" key="6">
    <source>
        <dbReference type="PROSITE" id="PS51296"/>
    </source>
</evidence>
<sequence>MFHEGKIPEFSTSYWRESTDVPSFSPLKENIDVDVAVIGGGIAGVTTAYLLTLEGKSVALLEADKLFDGTTSHTTAKMTTQHGLIYDKMIGYVGEAEAALYYEGNNEALKFLQHTITSQNISCDYTVEDAYVYATTDTYVKKVEKEYEAYKKLGIEGEHLTSIPLDLGEKAAVMIPDQGQFHPLKYLVHLVKEMTAKGAQIFETTQAVDIKEGKTQTVVTKEGHSVNCKDVACCTHFPFYDGKGFYFSRMYASRSYVLGITSEKPYPGGMYLSAEPSSDSLRYTTVDGQKLLLVGGQEHTTGRSEKTLKHYEAIYSFAHNSVGVKECLYRWSAQDLISLDETPYIGRISENSPHVYVATGFRKWGMTHGTLSGMMIRDAILEKEKRYASFFTPSRFRPNPSVKNLVTQNMEVAAELTKGKLDFTRGNAYNLKKDEGAVVSVNGKRAGAYQDREGCLHLVDTTCTHMGCEVEWNSGERTWDCPCHGSRFSYDGEVVEGPAQKPLASLEDEDSEK</sequence>
<dbReference type="InterPro" id="IPR017941">
    <property type="entry name" value="Rieske_2Fe-2S"/>
</dbReference>
<name>A0A1I5ZEA2_9BACI</name>
<evidence type="ECO:0000313" key="8">
    <source>
        <dbReference type="Proteomes" id="UP000182762"/>
    </source>
</evidence>
<dbReference type="SUPFAM" id="SSF51905">
    <property type="entry name" value="FAD/NAD(P)-binding domain"/>
    <property type="match status" value="1"/>
</dbReference>
<dbReference type="PROSITE" id="PS51296">
    <property type="entry name" value="RIESKE"/>
    <property type="match status" value="1"/>
</dbReference>
<organism evidence="7 8">
    <name type="scientific">Priestia endophytica DSM 13796</name>
    <dbReference type="NCBI Taxonomy" id="1121089"/>
    <lineage>
        <taxon>Bacteria</taxon>
        <taxon>Bacillati</taxon>
        <taxon>Bacillota</taxon>
        <taxon>Bacilli</taxon>
        <taxon>Bacillales</taxon>
        <taxon>Bacillaceae</taxon>
        <taxon>Priestia</taxon>
    </lineage>
</organism>
<dbReference type="InterPro" id="IPR006076">
    <property type="entry name" value="FAD-dep_OxRdtase"/>
</dbReference>
<evidence type="ECO:0000313" key="7">
    <source>
        <dbReference type="EMBL" id="SFQ54819.1"/>
    </source>
</evidence>
<dbReference type="Pfam" id="PF00355">
    <property type="entry name" value="Rieske"/>
    <property type="match status" value="1"/>
</dbReference>
<dbReference type="RefSeq" id="WP_061804325.1">
    <property type="nucleotide sequence ID" value="NZ_FOXX01000004.1"/>
</dbReference>
<evidence type="ECO:0000256" key="5">
    <source>
        <dbReference type="ARBA" id="ARBA00023157"/>
    </source>
</evidence>
<dbReference type="Gene3D" id="3.30.9.10">
    <property type="entry name" value="D-Amino Acid Oxidase, subunit A, domain 2"/>
    <property type="match status" value="1"/>
</dbReference>
<evidence type="ECO:0000256" key="2">
    <source>
        <dbReference type="ARBA" id="ARBA00022723"/>
    </source>
</evidence>
<protein>
    <submittedName>
        <fullName evidence="7">Glycine/D-amino acid oxidase</fullName>
    </submittedName>
</protein>
<comment type="caution">
    <text evidence="7">The sequence shown here is derived from an EMBL/GenBank/DDBJ whole genome shotgun (WGS) entry which is preliminary data.</text>
</comment>
<keyword evidence="5" id="KW-1015">Disulfide bond</keyword>
<dbReference type="Pfam" id="PF01266">
    <property type="entry name" value="DAO"/>
    <property type="match status" value="1"/>
</dbReference>
<keyword evidence="4" id="KW-0411">Iron-sulfur</keyword>
<gene>
    <name evidence="7" type="ORF">SAMN02745910_01974</name>
</gene>
<dbReference type="Gene3D" id="2.102.10.10">
    <property type="entry name" value="Rieske [2Fe-2S] iron-sulphur domain"/>
    <property type="match status" value="1"/>
</dbReference>
<dbReference type="GeneID" id="93710649"/>
<dbReference type="PANTHER" id="PTHR13847:SF274">
    <property type="entry name" value="RIESKE 2FE-2S IRON-SULFUR PROTEIN YHFW-RELATED"/>
    <property type="match status" value="1"/>
</dbReference>
<evidence type="ECO:0000256" key="1">
    <source>
        <dbReference type="ARBA" id="ARBA00022714"/>
    </source>
</evidence>
<dbReference type="EMBL" id="FOXX01000004">
    <property type="protein sequence ID" value="SFQ54819.1"/>
    <property type="molecule type" value="Genomic_DNA"/>
</dbReference>
<dbReference type="Gene3D" id="3.50.50.60">
    <property type="entry name" value="FAD/NAD(P)-binding domain"/>
    <property type="match status" value="1"/>
</dbReference>
<dbReference type="InterPro" id="IPR038010">
    <property type="entry name" value="YhfW_C"/>
</dbReference>